<evidence type="ECO:0000256" key="5">
    <source>
        <dbReference type="SAM" id="MobiDB-lite"/>
    </source>
</evidence>
<evidence type="ECO:0000256" key="2">
    <source>
        <dbReference type="ARBA" id="ARBA00022723"/>
    </source>
</evidence>
<evidence type="ECO:0000256" key="4">
    <source>
        <dbReference type="ARBA" id="ARBA00022801"/>
    </source>
</evidence>
<dbReference type="PANTHER" id="PTHR42648:SF32">
    <property type="entry name" value="RIBONUCLEASE H-LIKE DOMAIN, GAG-PRE-INTEGRASE DOMAIN PROTEIN-RELATED"/>
    <property type="match status" value="1"/>
</dbReference>
<dbReference type="SUPFAM" id="SSF53098">
    <property type="entry name" value="Ribonuclease H-like"/>
    <property type="match status" value="1"/>
</dbReference>
<dbReference type="InterPro" id="IPR025724">
    <property type="entry name" value="GAG-pre-integrase_dom"/>
</dbReference>
<comment type="caution">
    <text evidence="7">The sequence shown here is derived from an EMBL/GenBank/DDBJ whole genome shotgun (WGS) entry which is preliminary data.</text>
</comment>
<dbReference type="InterPro" id="IPR001584">
    <property type="entry name" value="Integrase_cat-core"/>
</dbReference>
<evidence type="ECO:0000259" key="6">
    <source>
        <dbReference type="PROSITE" id="PS50994"/>
    </source>
</evidence>
<dbReference type="InterPro" id="IPR013103">
    <property type="entry name" value="RVT_2"/>
</dbReference>
<keyword evidence="8" id="KW-1185">Reference proteome</keyword>
<dbReference type="Pfam" id="PF07727">
    <property type="entry name" value="RVT_2"/>
    <property type="match status" value="1"/>
</dbReference>
<dbReference type="EMBL" id="BQNB010012387">
    <property type="protein sequence ID" value="GJT02955.1"/>
    <property type="molecule type" value="Genomic_DNA"/>
</dbReference>
<accession>A0ABQ5AJY7</accession>
<protein>
    <submittedName>
        <fullName evidence="7">Ribonuclease H-like domain-containing protein</fullName>
    </submittedName>
</protein>
<dbReference type="PROSITE" id="PS50994">
    <property type="entry name" value="INTEGRASE"/>
    <property type="match status" value="1"/>
</dbReference>
<dbReference type="InterPro" id="IPR036397">
    <property type="entry name" value="RNaseH_sf"/>
</dbReference>
<evidence type="ECO:0000313" key="7">
    <source>
        <dbReference type="EMBL" id="GJT02955.1"/>
    </source>
</evidence>
<proteinExistence type="predicted"/>
<keyword evidence="1" id="KW-0645">Protease</keyword>
<feature type="region of interest" description="Disordered" evidence="5">
    <location>
        <begin position="714"/>
        <end position="743"/>
    </location>
</feature>
<gene>
    <name evidence="7" type="ORF">Tco_0824124</name>
</gene>
<sequence length="1390" mass="158346">MDLDFAADENLKELSGEEAWEDINDFAQGQKEWDNPPNIISEQELANLRAKAKRLFGNEKVWVEMHRYIAWDKVDNPSPQSTPQVLLSFEVYTSLVTYPNDVEKTVGIPIEVEPFEQTQLENVDDPKKHYGFKPGFLGQSGSLSVDFSNLEVKENNFLGGLSLPVKPKELENVIKNGNKVLKRTVGETEQEYEPTTVEEKQDMRNEMEARGTLLMALPNKDQLNFHSYKDAKLLMEAIEKRVLYKVEDIATCLVKYVKFWDDWEVDRYGNANLAALLECLNEDILKITVLKTNTPYPSRKIRCIRACTHQRPQKIKDQCAVSRGLNTPYSRYGINIIFWKISNVVPTPRNPQYAGNPQQKEYKEKGVIDSGCSRHMTGNKCYLTEYEDYDGGFVSFGDGKGRISRKGKIKTGTLDFDNVYFCKELKYNLFSVSQICDKKNNVLFTDTECLVLSSDFKLLDESQVLLRVPRKDNIYSVDLKSVVPTKGLTCLFAKATIDESNLWHRRLGHINFKNMNKLVRGNLVRGLPSKIFENDHSCVAFITDDFSRFSWVFFLATKDETSGILKTFITKIENQLDYKVKVIRSDNGTEFKNSVMNQFCEMKGIKREFSIDRTPQQNVVAERRNRTLIEAARTMLVDSKLPTTFWAEAVNTACYVLNRVLVIKPHNKTPYELIRGRTLLIDFMKPFGFSVTILNTRDHLCKFDGKAVRDFLLGPKDSEEDSGMKPTEVDESGASDKDREDDQAIRSDTHVSAAGPFFTNDDPSSPVNAAEACNAFEEHLFEQFSPFKNAFTLPPVSNVTLMDDTGIFGNVYDDEDVGADADLNNLETTINVSPIPTTKINNDHPKDQIIRDFNSAIQTRRMTKISNEHDMMDVKSAFLYGTIEEEVYVCQPPGFEDLQFPDKVYKVEKALYGLHQAPRAWYETLSPRAWYETLSTYLLDNGFYRGQIDKTLFIKRHKDDILLVQIKQKSDGIFISQDKYVAEILKKFDFASVKTASTPMETNKALIKDEEAEDMDVHLYRSMIGLLMYLTASRPDIMFAVCACVRFQVTPETSHFNAVKRIFKYLKGQPKLGLWYPRDSPFDLEAFFDSDYARASLDRKSITGGCQFLGKRLISWQCKKQTIVANSTTEAEYVVVANYCGHRLAPLHRDFIEKKLIEVIKIHHRPKCADLLTKAFDAMRIAIEVSWCQDTILGDVDAQTRFETTSKQSNDPPLSKVNTFGSGEDSMQLMELMTHCTKLSVLVLDLEKAKSDQAIEIASLKKRVDKLEKRRKFRTTGLKRLKKVGTARRIESSNVVNSSLNEINDKRQDEDLMFDTGVLDDDEVFMDVTTVEKEEQSTKTGEAVTTTGVEDSVVPTIPTTVKETLAQTLMEIKAAKPKAKGIIFHDLETA</sequence>
<reference evidence="7" key="1">
    <citation type="journal article" date="2022" name="Int. J. Mol. Sci.">
        <title>Draft Genome of Tanacetum Coccineum: Genomic Comparison of Closely Related Tanacetum-Family Plants.</title>
        <authorList>
            <person name="Yamashiro T."/>
            <person name="Shiraishi A."/>
            <person name="Nakayama K."/>
            <person name="Satake H."/>
        </authorList>
    </citation>
    <scope>NUCLEOTIDE SEQUENCE</scope>
</reference>
<dbReference type="CDD" id="cd09272">
    <property type="entry name" value="RNase_HI_RT_Ty1"/>
    <property type="match status" value="1"/>
</dbReference>
<feature type="compositionally biased region" description="Basic and acidic residues" evidence="5">
    <location>
        <begin position="734"/>
        <end position="743"/>
    </location>
</feature>
<dbReference type="Proteomes" id="UP001151760">
    <property type="component" value="Unassembled WGS sequence"/>
</dbReference>
<dbReference type="Gene3D" id="3.30.420.10">
    <property type="entry name" value="Ribonuclease H-like superfamily/Ribonuclease H"/>
    <property type="match status" value="1"/>
</dbReference>
<evidence type="ECO:0000256" key="3">
    <source>
        <dbReference type="ARBA" id="ARBA00022750"/>
    </source>
</evidence>
<name>A0ABQ5AJY7_9ASTR</name>
<dbReference type="InterPro" id="IPR054722">
    <property type="entry name" value="PolX-like_BBD"/>
</dbReference>
<organism evidence="7 8">
    <name type="scientific">Tanacetum coccineum</name>
    <dbReference type="NCBI Taxonomy" id="301880"/>
    <lineage>
        <taxon>Eukaryota</taxon>
        <taxon>Viridiplantae</taxon>
        <taxon>Streptophyta</taxon>
        <taxon>Embryophyta</taxon>
        <taxon>Tracheophyta</taxon>
        <taxon>Spermatophyta</taxon>
        <taxon>Magnoliopsida</taxon>
        <taxon>eudicotyledons</taxon>
        <taxon>Gunneridae</taxon>
        <taxon>Pentapetalae</taxon>
        <taxon>asterids</taxon>
        <taxon>campanulids</taxon>
        <taxon>Asterales</taxon>
        <taxon>Asteraceae</taxon>
        <taxon>Asteroideae</taxon>
        <taxon>Anthemideae</taxon>
        <taxon>Anthemidinae</taxon>
        <taxon>Tanacetum</taxon>
    </lineage>
</organism>
<evidence type="ECO:0000256" key="1">
    <source>
        <dbReference type="ARBA" id="ARBA00022670"/>
    </source>
</evidence>
<dbReference type="SUPFAM" id="SSF56672">
    <property type="entry name" value="DNA/RNA polymerases"/>
    <property type="match status" value="1"/>
</dbReference>
<dbReference type="Pfam" id="PF22936">
    <property type="entry name" value="Pol_BBD"/>
    <property type="match status" value="1"/>
</dbReference>
<keyword evidence="3" id="KW-0064">Aspartyl protease</keyword>
<evidence type="ECO:0000313" key="8">
    <source>
        <dbReference type="Proteomes" id="UP001151760"/>
    </source>
</evidence>
<dbReference type="InterPro" id="IPR043502">
    <property type="entry name" value="DNA/RNA_pol_sf"/>
</dbReference>
<keyword evidence="2" id="KW-0479">Metal-binding</keyword>
<dbReference type="InterPro" id="IPR012337">
    <property type="entry name" value="RNaseH-like_sf"/>
</dbReference>
<dbReference type="PANTHER" id="PTHR42648">
    <property type="entry name" value="TRANSPOSASE, PUTATIVE-RELATED"/>
    <property type="match status" value="1"/>
</dbReference>
<feature type="domain" description="Integrase catalytic" evidence="6">
    <location>
        <begin position="505"/>
        <end position="678"/>
    </location>
</feature>
<reference evidence="7" key="2">
    <citation type="submission" date="2022-01" db="EMBL/GenBank/DDBJ databases">
        <authorList>
            <person name="Yamashiro T."/>
            <person name="Shiraishi A."/>
            <person name="Satake H."/>
            <person name="Nakayama K."/>
        </authorList>
    </citation>
    <scope>NUCLEOTIDE SEQUENCE</scope>
</reference>
<dbReference type="Pfam" id="PF13976">
    <property type="entry name" value="gag_pre-integrs"/>
    <property type="match status" value="1"/>
</dbReference>
<dbReference type="InterPro" id="IPR039537">
    <property type="entry name" value="Retrotran_Ty1/copia-like"/>
</dbReference>
<keyword evidence="4" id="KW-0378">Hydrolase</keyword>